<dbReference type="SMART" id="SM00345">
    <property type="entry name" value="HTH_GNTR"/>
    <property type="match status" value="1"/>
</dbReference>
<keyword evidence="7" id="KW-1185">Reference proteome</keyword>
<dbReference type="PANTHER" id="PTHR44846">
    <property type="entry name" value="MANNOSYL-D-GLYCERATE TRANSPORT/METABOLISM SYSTEM REPRESSOR MNGR-RELATED"/>
    <property type="match status" value="1"/>
</dbReference>
<dbReference type="Gene3D" id="3.40.1410.10">
    <property type="entry name" value="Chorismate lyase-like"/>
    <property type="match status" value="1"/>
</dbReference>
<dbReference type="InterPro" id="IPR036388">
    <property type="entry name" value="WH-like_DNA-bd_sf"/>
</dbReference>
<dbReference type="InterPro" id="IPR011663">
    <property type="entry name" value="UTRA"/>
</dbReference>
<organism evidence="6 7">
    <name type="scientific">Vogesella aquatica</name>
    <dbReference type="NCBI Taxonomy" id="2984206"/>
    <lineage>
        <taxon>Bacteria</taxon>
        <taxon>Pseudomonadati</taxon>
        <taxon>Pseudomonadota</taxon>
        <taxon>Betaproteobacteria</taxon>
        <taxon>Neisseriales</taxon>
        <taxon>Chromobacteriaceae</taxon>
        <taxon>Vogesella</taxon>
    </lineage>
</organism>
<dbReference type="NCBIfam" id="TIGR02018">
    <property type="entry name" value="his_ut_repres"/>
    <property type="match status" value="1"/>
</dbReference>
<dbReference type="PROSITE" id="PS50949">
    <property type="entry name" value="HTH_GNTR"/>
    <property type="match status" value="1"/>
</dbReference>
<gene>
    <name evidence="6" type="primary">hutC</name>
    <name evidence="6" type="ORF">PQU95_01505</name>
</gene>
<keyword evidence="3" id="KW-0804">Transcription</keyword>
<evidence type="ECO:0000256" key="1">
    <source>
        <dbReference type="ARBA" id="ARBA00023015"/>
    </source>
</evidence>
<dbReference type="SUPFAM" id="SSF64288">
    <property type="entry name" value="Chorismate lyase-like"/>
    <property type="match status" value="1"/>
</dbReference>
<evidence type="ECO:0000256" key="3">
    <source>
        <dbReference type="ARBA" id="ARBA00023163"/>
    </source>
</evidence>
<name>A0ABT5ITN7_9NEIS</name>
<dbReference type="InterPro" id="IPR010248">
    <property type="entry name" value="His_ut_repres"/>
</dbReference>
<evidence type="ECO:0000313" key="6">
    <source>
        <dbReference type="EMBL" id="MDC7715899.1"/>
    </source>
</evidence>
<proteinExistence type="predicted"/>
<evidence type="ECO:0000259" key="5">
    <source>
        <dbReference type="PROSITE" id="PS50949"/>
    </source>
</evidence>
<dbReference type="RefSeq" id="WP_272750378.1">
    <property type="nucleotide sequence ID" value="NZ_JAQQLF010000001.1"/>
</dbReference>
<dbReference type="Pfam" id="PF00392">
    <property type="entry name" value="GntR"/>
    <property type="match status" value="1"/>
</dbReference>
<evidence type="ECO:0000256" key="4">
    <source>
        <dbReference type="NCBIfam" id="TIGR02018"/>
    </source>
</evidence>
<dbReference type="SMART" id="SM00866">
    <property type="entry name" value="UTRA"/>
    <property type="match status" value="1"/>
</dbReference>
<evidence type="ECO:0000256" key="2">
    <source>
        <dbReference type="ARBA" id="ARBA00023125"/>
    </source>
</evidence>
<dbReference type="InterPro" id="IPR050679">
    <property type="entry name" value="Bact_HTH_transcr_reg"/>
</dbReference>
<protein>
    <recommendedName>
        <fullName evidence="4">Histidine utilization repressor</fullName>
    </recommendedName>
</protein>
<feature type="domain" description="HTH gntR-type" evidence="5">
    <location>
        <begin position="9"/>
        <end position="77"/>
    </location>
</feature>
<comment type="caution">
    <text evidence="6">The sequence shown here is derived from an EMBL/GenBank/DDBJ whole genome shotgun (WGS) entry which is preliminary data.</text>
</comment>
<dbReference type="Pfam" id="PF07702">
    <property type="entry name" value="UTRA"/>
    <property type="match status" value="1"/>
</dbReference>
<dbReference type="InterPro" id="IPR028978">
    <property type="entry name" value="Chorismate_lyase_/UTRA_dom_sf"/>
</dbReference>
<keyword evidence="2" id="KW-0238">DNA-binding</keyword>
<accession>A0ABT5ITN7</accession>
<evidence type="ECO:0000313" key="7">
    <source>
        <dbReference type="Proteomes" id="UP001219956"/>
    </source>
</evidence>
<dbReference type="EMBL" id="JAQQLF010000001">
    <property type="protein sequence ID" value="MDC7715899.1"/>
    <property type="molecule type" value="Genomic_DNA"/>
</dbReference>
<dbReference type="CDD" id="cd07377">
    <property type="entry name" value="WHTH_GntR"/>
    <property type="match status" value="1"/>
</dbReference>
<dbReference type="InterPro" id="IPR036390">
    <property type="entry name" value="WH_DNA-bd_sf"/>
</dbReference>
<reference evidence="6 7" key="1">
    <citation type="submission" date="2023-01" db="EMBL/GenBank/DDBJ databases">
        <title>Novel species of the genus Vogesella isolated from rivers.</title>
        <authorList>
            <person name="Lu H."/>
        </authorList>
    </citation>
    <scope>NUCLEOTIDE SEQUENCE [LARGE SCALE GENOMIC DNA]</scope>
    <source>
        <strain evidence="6 7">DC21W</strain>
    </source>
</reference>
<dbReference type="Gene3D" id="1.10.10.10">
    <property type="entry name" value="Winged helix-like DNA-binding domain superfamily/Winged helix DNA-binding domain"/>
    <property type="match status" value="1"/>
</dbReference>
<dbReference type="Proteomes" id="UP001219956">
    <property type="component" value="Unassembled WGS sequence"/>
</dbReference>
<dbReference type="InterPro" id="IPR000524">
    <property type="entry name" value="Tscrpt_reg_HTH_GntR"/>
</dbReference>
<dbReference type="SUPFAM" id="SSF46785">
    <property type="entry name" value="Winged helix' DNA-binding domain"/>
    <property type="match status" value="1"/>
</dbReference>
<dbReference type="PANTHER" id="PTHR44846:SF16">
    <property type="entry name" value="TRANSCRIPTIONAL REGULATOR PHNF-RELATED"/>
    <property type="match status" value="1"/>
</dbReference>
<dbReference type="PRINTS" id="PR00035">
    <property type="entry name" value="HTHGNTR"/>
</dbReference>
<keyword evidence="1" id="KW-0805">Transcription regulation</keyword>
<sequence>MSTPKPAAKPHFLRIRDYILDGIKQRTFAPGAKIPPEVELARQFGVSRMTVNKAIRDLAEAGVLLRYAGDGTYVAERKAESPLLDVNNIAEEVALRGHAYCAQVLFARAEPASEEVALRLGMAAGAAVFHSLIVHHEDDSPIQIEDRYVNPQWAPDYLAQAFEQETPNAYLMRTCPLTDVEHTVEAVLPGADEQQLLALAQPEPCLRVLRRTWSGKHLVSFARLLHPGSKYKLRSQTRVRKT</sequence>